<evidence type="ECO:0000256" key="4">
    <source>
        <dbReference type="ARBA" id="ARBA00022723"/>
    </source>
</evidence>
<dbReference type="InterPro" id="IPR012302">
    <property type="entry name" value="Malic_NAD-bd"/>
</dbReference>
<evidence type="ECO:0000256" key="3">
    <source>
        <dbReference type="ARBA" id="ARBA00008785"/>
    </source>
</evidence>
<dbReference type="PIRSF" id="PIRSF000106">
    <property type="entry name" value="ME"/>
    <property type="match status" value="1"/>
</dbReference>
<dbReference type="SMART" id="SM00919">
    <property type="entry name" value="Malic_M"/>
    <property type="match status" value="1"/>
</dbReference>
<keyword evidence="5" id="KW-0560">Oxidoreductase</keyword>
<comment type="cofactor">
    <cofactor evidence="1">
        <name>Mn(2+)</name>
        <dbReference type="ChEBI" id="CHEBI:29035"/>
    </cofactor>
</comment>
<protein>
    <submittedName>
        <fullName evidence="8">NADP-dependent malic enzyme</fullName>
    </submittedName>
</protein>
<proteinExistence type="evidence at transcript level"/>
<accession>A0A455LAQ7</accession>
<keyword evidence="4" id="KW-0479">Metal-binding</keyword>
<dbReference type="GO" id="GO:0046872">
    <property type="term" value="F:metal ion binding"/>
    <property type="evidence" value="ECO:0007669"/>
    <property type="project" value="UniProtKB-KW"/>
</dbReference>
<dbReference type="Gene3D" id="3.40.50.720">
    <property type="entry name" value="NAD(P)-binding Rossmann-like Domain"/>
    <property type="match status" value="1"/>
</dbReference>
<dbReference type="GO" id="GO:0051287">
    <property type="term" value="F:NAD binding"/>
    <property type="evidence" value="ECO:0007669"/>
    <property type="project" value="InterPro"/>
</dbReference>
<dbReference type="AlphaFoldDB" id="A0A455LAQ7"/>
<feature type="binding site" evidence="6">
    <location>
        <position position="78"/>
    </location>
    <ligand>
        <name>(S)-malate</name>
        <dbReference type="ChEBI" id="CHEBI:15589"/>
    </ligand>
</feature>
<feature type="binding site" evidence="6">
    <location>
        <position position="122"/>
    </location>
    <ligand>
        <name>(S)-malate</name>
        <dbReference type="ChEBI" id="CHEBI:15589"/>
    </ligand>
</feature>
<dbReference type="GO" id="GO:0004473">
    <property type="term" value="F:malate dehydrogenase (decarboxylating) (NADP+) activity"/>
    <property type="evidence" value="ECO:0007669"/>
    <property type="project" value="TreeGrafter"/>
</dbReference>
<dbReference type="PANTHER" id="PTHR23406">
    <property type="entry name" value="MALIC ENZYME-RELATED"/>
    <property type="match status" value="1"/>
</dbReference>
<feature type="domain" description="Malic enzyme NAD-binding" evidence="7">
    <location>
        <begin position="1"/>
        <end position="191"/>
    </location>
</feature>
<dbReference type="GO" id="GO:0006108">
    <property type="term" value="P:malate metabolic process"/>
    <property type="evidence" value="ECO:0007669"/>
    <property type="project" value="TreeGrafter"/>
</dbReference>
<dbReference type="SUPFAM" id="SSF51735">
    <property type="entry name" value="NAD(P)-binding Rossmann-fold domains"/>
    <property type="match status" value="1"/>
</dbReference>
<comment type="similarity">
    <text evidence="3">Belongs to the malic enzymes family.</text>
</comment>
<dbReference type="EMBL" id="MG733003">
    <property type="protein sequence ID" value="AXY94679.1"/>
    <property type="molecule type" value="mRNA"/>
</dbReference>
<dbReference type="Pfam" id="PF03949">
    <property type="entry name" value="Malic_M"/>
    <property type="match status" value="1"/>
</dbReference>
<evidence type="ECO:0000313" key="8">
    <source>
        <dbReference type="EMBL" id="AXY94679.1"/>
    </source>
</evidence>
<dbReference type="FunFam" id="3.40.50.720:FF:000060">
    <property type="entry name" value="Malic enzyme"/>
    <property type="match status" value="1"/>
</dbReference>
<name>A0A455LAQ7_9HYME</name>
<comment type="cofactor">
    <cofactor evidence="2">
        <name>Mg(2+)</name>
        <dbReference type="ChEBI" id="CHEBI:18420"/>
    </cofactor>
</comment>
<evidence type="ECO:0000256" key="2">
    <source>
        <dbReference type="ARBA" id="ARBA00001946"/>
    </source>
</evidence>
<dbReference type="InterPro" id="IPR036291">
    <property type="entry name" value="NAD(P)-bd_dom_sf"/>
</dbReference>
<evidence type="ECO:0000256" key="1">
    <source>
        <dbReference type="ARBA" id="ARBA00001936"/>
    </source>
</evidence>
<evidence type="ECO:0000256" key="5">
    <source>
        <dbReference type="ARBA" id="ARBA00023002"/>
    </source>
</evidence>
<organism evidence="8">
    <name type="scientific">Habrobracon hebetor</name>
    <dbReference type="NCBI Taxonomy" id="69819"/>
    <lineage>
        <taxon>Eukaryota</taxon>
        <taxon>Metazoa</taxon>
        <taxon>Ecdysozoa</taxon>
        <taxon>Arthropoda</taxon>
        <taxon>Hexapoda</taxon>
        <taxon>Insecta</taxon>
        <taxon>Pterygota</taxon>
        <taxon>Neoptera</taxon>
        <taxon>Endopterygota</taxon>
        <taxon>Hymenoptera</taxon>
        <taxon>Apocrita</taxon>
        <taxon>Ichneumonoidea</taxon>
        <taxon>Braconidae</taxon>
        <taxon>Braconinae</taxon>
        <taxon>Habrobracon</taxon>
    </lineage>
</organism>
<gene>
    <name evidence="8" type="primary">Me1</name>
</gene>
<dbReference type="GO" id="GO:0005739">
    <property type="term" value="C:mitochondrion"/>
    <property type="evidence" value="ECO:0007669"/>
    <property type="project" value="TreeGrafter"/>
</dbReference>
<reference evidence="8" key="1">
    <citation type="submission" date="2017-12" db="EMBL/GenBank/DDBJ databases">
        <title>Isolation and Characterization of the gene encoding a paralytic protein from the wasp Habrobracon hebetor.</title>
        <authorList>
            <person name="Zurovec M."/>
            <person name="Martinkova B."/>
            <person name="Zaloudikova A."/>
            <person name="Shaik H.A."/>
            <person name="Konik P."/>
            <person name="Strnad H."/>
            <person name="Sehadova H."/>
            <person name="Kodrik D."/>
        </authorList>
    </citation>
    <scope>NUCLEOTIDE SEQUENCE</scope>
    <source>
        <tissue evidence="8">Venom gland</tissue>
    </source>
</reference>
<dbReference type="InterPro" id="IPR001891">
    <property type="entry name" value="Malic_OxRdtase"/>
</dbReference>
<evidence type="ECO:0000259" key="7">
    <source>
        <dbReference type="SMART" id="SM00919"/>
    </source>
</evidence>
<evidence type="ECO:0000256" key="6">
    <source>
        <dbReference type="PIRSR" id="PIRSR000106-2"/>
    </source>
</evidence>
<dbReference type="PANTHER" id="PTHR23406:SF80">
    <property type="entry name" value="GH17657P-RELATED"/>
    <property type="match status" value="1"/>
</dbReference>
<sequence length="231" mass="25043">MVDSRGLIVKDRPSGGVTEHKVRFARDHEPVDSLAEVVKIAKPTVLIGAAAIGGAFTKEILTAMGEFNERPVIFALSNPTSKAECTAEEAYSATAGRVVFASGSPFDPVTINGKTYHPGQGNNSYIFPGIALGVICAGMKTIPEETFLISANALAQIVTDTDLDSGNLYPPLQDIQKCSIKIAVKVMEYAYRQALATVHPEPEDYEKFIRAQLYDTNYKTALPVTYSWPKL</sequence>